<dbReference type="Proteomes" id="UP001163046">
    <property type="component" value="Unassembled WGS sequence"/>
</dbReference>
<comment type="caution">
    <text evidence="1">The sequence shown here is derived from an EMBL/GenBank/DDBJ whole genome shotgun (WGS) entry which is preliminary data.</text>
</comment>
<name>A0A9W9Z5J6_9CNID</name>
<proteinExistence type="predicted"/>
<keyword evidence="2" id="KW-1185">Reference proteome</keyword>
<dbReference type="EMBL" id="MU826828">
    <property type="protein sequence ID" value="KAJ7374198.1"/>
    <property type="molecule type" value="Genomic_DNA"/>
</dbReference>
<evidence type="ECO:0000313" key="2">
    <source>
        <dbReference type="Proteomes" id="UP001163046"/>
    </source>
</evidence>
<reference evidence="1" key="1">
    <citation type="submission" date="2023-01" db="EMBL/GenBank/DDBJ databases">
        <title>Genome assembly of the deep-sea coral Lophelia pertusa.</title>
        <authorList>
            <person name="Herrera S."/>
            <person name="Cordes E."/>
        </authorList>
    </citation>
    <scope>NUCLEOTIDE SEQUENCE</scope>
    <source>
        <strain evidence="1">USNM1676648</strain>
        <tissue evidence="1">Polyp</tissue>
    </source>
</reference>
<evidence type="ECO:0000313" key="1">
    <source>
        <dbReference type="EMBL" id="KAJ7374198.1"/>
    </source>
</evidence>
<sequence length="80" mass="9035">MQQKLSSDLLLKGLPQPTRDMWIGLTTSLQLTTHKLSQPEPANDSLCNEAFLFFSCQEPPRQIKFSTTPDHLPVISIRTP</sequence>
<accession>A0A9W9Z5J6</accession>
<organism evidence="1 2">
    <name type="scientific">Desmophyllum pertusum</name>
    <dbReference type="NCBI Taxonomy" id="174260"/>
    <lineage>
        <taxon>Eukaryota</taxon>
        <taxon>Metazoa</taxon>
        <taxon>Cnidaria</taxon>
        <taxon>Anthozoa</taxon>
        <taxon>Hexacorallia</taxon>
        <taxon>Scleractinia</taxon>
        <taxon>Caryophylliina</taxon>
        <taxon>Caryophylliidae</taxon>
        <taxon>Desmophyllum</taxon>
    </lineage>
</organism>
<protein>
    <submittedName>
        <fullName evidence="1">Uncharacterized protein</fullName>
    </submittedName>
</protein>
<dbReference type="AlphaFoldDB" id="A0A9W9Z5J6"/>
<gene>
    <name evidence="1" type="ORF">OS493_007271</name>
</gene>